<dbReference type="InterPro" id="IPR024078">
    <property type="entry name" value="LmbE-like_dom_sf"/>
</dbReference>
<protein>
    <submittedName>
        <fullName evidence="2">Mycothiol conjugate amidase Mca</fullName>
    </submittedName>
</protein>
<comment type="caution">
    <text evidence="2">The sequence shown here is derived from an EMBL/GenBank/DDBJ whole genome shotgun (WGS) entry which is preliminary data.</text>
</comment>
<dbReference type="GO" id="GO:0010126">
    <property type="term" value="P:mycothiol metabolic process"/>
    <property type="evidence" value="ECO:0007669"/>
    <property type="project" value="InterPro"/>
</dbReference>
<dbReference type="InterPro" id="IPR017811">
    <property type="entry name" value="Mca"/>
</dbReference>
<name>A0A942SZJ7_9BACI</name>
<dbReference type="SUPFAM" id="SSF102588">
    <property type="entry name" value="LmbE-like"/>
    <property type="match status" value="1"/>
</dbReference>
<dbReference type="GO" id="GO:0016811">
    <property type="term" value="F:hydrolase activity, acting on carbon-nitrogen (but not peptide) bonds, in linear amides"/>
    <property type="evidence" value="ECO:0007669"/>
    <property type="project" value="TreeGrafter"/>
</dbReference>
<dbReference type="InterPro" id="IPR003737">
    <property type="entry name" value="GlcNAc_PI_deacetylase-related"/>
</dbReference>
<comment type="cofactor">
    <cofactor evidence="1">
        <name>Zn(2+)</name>
        <dbReference type="ChEBI" id="CHEBI:29105"/>
    </cofactor>
</comment>
<dbReference type="PANTHER" id="PTHR12993">
    <property type="entry name" value="N-ACETYLGLUCOSAMINYL-PHOSPHATIDYLINOSITOL DE-N-ACETYLASE-RELATED"/>
    <property type="match status" value="1"/>
</dbReference>
<dbReference type="HAMAP" id="MF_01482">
    <property type="entry name" value="Mca"/>
    <property type="match status" value="1"/>
</dbReference>
<sequence>MPHRLLAVHAHPDDESSKGAATAAKYVAEGNEVLVVSCTGGEAGDILNDQLGEPATSRAHRDMAGYRRTEMAAARAALGIQHLWLGYHDSGLPDAEKGETVRPGTFSTVPLEFSTEALVRVVRRFRPHVLVTYDENGGYPHPDHIRTHEVSVAAWRDAADPEKYPEAGPAWAVSKLYYERTMNPRRFRTIFEALRERDPDSPAVEQLREWVERFADRPDLATTHVDVHEYFDARDAALRAHASQVPPDSAFFYWPNDLLATVWPTEDYQLVEARVPTSTPESDLFAGIPADEDTTA</sequence>
<dbReference type="EMBL" id="JAGYPE010000002">
    <property type="protein sequence ID" value="MBS4182561.1"/>
    <property type="molecule type" value="Genomic_DNA"/>
</dbReference>
<dbReference type="Gene3D" id="3.40.50.10320">
    <property type="entry name" value="LmbE-like"/>
    <property type="match status" value="1"/>
</dbReference>
<gene>
    <name evidence="2" type="primary">mca</name>
    <name evidence="2" type="ORF">KHB02_14275</name>
</gene>
<dbReference type="PANTHER" id="PTHR12993:SF11">
    <property type="entry name" value="N-ACETYLGLUCOSAMINYL-PHOSPHATIDYLINOSITOL DE-N-ACETYLASE"/>
    <property type="match status" value="1"/>
</dbReference>
<evidence type="ECO:0000256" key="1">
    <source>
        <dbReference type="ARBA" id="ARBA00001947"/>
    </source>
</evidence>
<evidence type="ECO:0000313" key="2">
    <source>
        <dbReference type="EMBL" id="MBS4182561.1"/>
    </source>
</evidence>
<organism evidence="2">
    <name type="scientific">Neobacillus citreus</name>
    <dbReference type="NCBI Taxonomy" id="2833578"/>
    <lineage>
        <taxon>Bacteria</taxon>
        <taxon>Bacillati</taxon>
        <taxon>Bacillota</taxon>
        <taxon>Bacilli</taxon>
        <taxon>Bacillales</taxon>
        <taxon>Bacillaceae</taxon>
        <taxon>Neobacillus</taxon>
    </lineage>
</organism>
<dbReference type="AlphaFoldDB" id="A0A942SZJ7"/>
<proteinExistence type="inferred from homology"/>
<dbReference type="NCBIfam" id="TIGR03446">
    <property type="entry name" value="mycothiol_Mca"/>
    <property type="match status" value="1"/>
</dbReference>
<accession>A0A942SZJ7</accession>
<reference evidence="2" key="1">
    <citation type="submission" date="2021-05" db="EMBL/GenBank/DDBJ databases">
        <title>Novel Bacillus species.</title>
        <authorList>
            <person name="Liu G."/>
        </authorList>
    </citation>
    <scope>NUCLEOTIDE SEQUENCE</scope>
    <source>
        <strain evidence="2">FJAT-50051</strain>
    </source>
</reference>
<dbReference type="Pfam" id="PF02585">
    <property type="entry name" value="PIG-L"/>
    <property type="match status" value="1"/>
</dbReference>